<dbReference type="SUPFAM" id="SSF50978">
    <property type="entry name" value="WD40 repeat-like"/>
    <property type="match status" value="1"/>
</dbReference>
<keyword evidence="3" id="KW-1185">Reference proteome</keyword>
<feature type="region of interest" description="Disordered" evidence="1">
    <location>
        <begin position="1125"/>
        <end position="1171"/>
    </location>
</feature>
<feature type="region of interest" description="Disordered" evidence="1">
    <location>
        <begin position="818"/>
        <end position="851"/>
    </location>
</feature>
<feature type="compositionally biased region" description="Polar residues" evidence="1">
    <location>
        <begin position="402"/>
        <end position="420"/>
    </location>
</feature>
<evidence type="ECO:0000313" key="2">
    <source>
        <dbReference type="EMBL" id="CAK7272497.1"/>
    </source>
</evidence>
<feature type="region of interest" description="Disordered" evidence="1">
    <location>
        <begin position="203"/>
        <end position="224"/>
    </location>
</feature>
<name>A0ABP0DWC6_9PEZI</name>
<gene>
    <name evidence="2" type="ORF">SEPCBS57363_005160</name>
</gene>
<organism evidence="2 3">
    <name type="scientific">Sporothrix epigloea</name>
    <dbReference type="NCBI Taxonomy" id="1892477"/>
    <lineage>
        <taxon>Eukaryota</taxon>
        <taxon>Fungi</taxon>
        <taxon>Dikarya</taxon>
        <taxon>Ascomycota</taxon>
        <taxon>Pezizomycotina</taxon>
        <taxon>Sordariomycetes</taxon>
        <taxon>Sordariomycetidae</taxon>
        <taxon>Ophiostomatales</taxon>
        <taxon>Ophiostomataceae</taxon>
        <taxon>Sporothrix</taxon>
    </lineage>
</organism>
<feature type="compositionally biased region" description="Low complexity" evidence="1">
    <location>
        <begin position="134"/>
        <end position="144"/>
    </location>
</feature>
<dbReference type="PANTHER" id="PTHR13268:SF0">
    <property type="entry name" value="BCAS3 MICROTUBULE ASSOCIATED CELL MIGRATION FACTOR"/>
    <property type="match status" value="1"/>
</dbReference>
<feature type="compositionally biased region" description="Polar residues" evidence="1">
    <location>
        <begin position="29"/>
        <end position="81"/>
    </location>
</feature>
<accession>A0ABP0DWC6</accession>
<sequence>AKKAKKDAKEAGGVVAAITKHASGKFTYPPNTSDTASPSSGLQRYSNGNLSGFGTDTSNSANQSPSIEPMTTPSSIGNPSVSPLLDPITTSAVSSNAPSPRTIPGMGERIAARSNVSAGFAGSPGHLINLIGESPPSRWSSPRPYGTSQNSHTSHLSLGSHGTHPTSVSVSPPVARELHGMAGRRPLSYHMDSAAQYALVSQPSPHTLPSHLATSPPSNHRDSLHSHYAQSRGVIGMTAAGFSNPPPPHQPQAHFYGAPDIDLDLQQLQAGMKPGQRGYHYAFDTLPSSHYYRNGSSETVAVAGYEGGLQVHSVSKRGVEPLASLSGLRGGVYNAKILPWTASNPVLAEVFPLIVVVVHGPLLPLAPAPSVAEKDLAVRDDGPRSGRGSDAQQNLAEDLTPGLQSSPKVDSHAEFTSSCGQVPPSPGLPIAYYQTTVEVYSLKLNRHVCTLLEAPKIPLKIPVTSPIFQAPPASGAFHLKADAGNIVVSSAVTGECWVYRQMAISGETSLPFVFVAKLWTTMQQTLKGSSSNVATVEDERAWAASTASANPPRLGLKQPVLSLSGKWLAYCPAAPSTQIALRATVPVEIYGRAPGYHSMTPPHLPATTADVDLPQSESVVNKIMRDATQEIISGAKWVGQQGWQALNSYWKGASSANSPQAARSPPNAAYVGRLDNQFPPTHGGSAPAAISKEPGLVSVVDITTIGSSPSVHPVTTFAPPLGCSFLSFSPTGLWLFTASTKGDVQTIWDLFRVQYSKASPLQAVSVPGTLTGPRVRQVAQFYRMTVARIVDVLWTKPNGERLAMVTERGTVHLLDLPPSTFTWPPPRRRGIRPRDASGIASSAADNGGDATASGAASTAVSYASSAFTTAFDAARPLLARPRRSSASVSQSTSATIVDHASHGGKIIAAGISHSLGKTGNAISQLRHTGENRVSLPSGHFAPGPACVAWVAGKRHQSLFVLGNGMIRNFVSRTRKKSSGQRVLHLGFNKDFRVPSLPDDLLSAAVQHYLDPEVFSDFVEQNDAGSNTMVLANYTHRPPAVPSGVESSIPHAEIESSAPYQPFHTDRRISLYEYDLSRQNTAAAGAPYTHVDPCGVVHEPPTAKFSAMTISAPQSLYKWPLSEDTRTVSATSGKKPTKKSRAVADARKSKEPGHNTGFALQETSNGHADDADCDNTDEYLPAAAPKATAVLSAWVFGQAIVSTLVDTGFPPMSEEESFNISFEETRALPASAIERVFEKVSGDEQIVVTTRRRRGAGRLPGDEDEDGFFEDDCEVLDFADQRV</sequence>
<dbReference type="InterPro" id="IPR036322">
    <property type="entry name" value="WD40_repeat_dom_sf"/>
</dbReference>
<reference evidence="2 3" key="1">
    <citation type="submission" date="2024-01" db="EMBL/GenBank/DDBJ databases">
        <authorList>
            <person name="Allen C."/>
            <person name="Tagirdzhanova G."/>
        </authorList>
    </citation>
    <scope>NUCLEOTIDE SEQUENCE [LARGE SCALE GENOMIC DNA]</scope>
    <source>
        <strain evidence="2 3">CBS 573.63</strain>
    </source>
</reference>
<feature type="region of interest" description="Disordered" evidence="1">
    <location>
        <begin position="127"/>
        <end position="171"/>
    </location>
</feature>
<feature type="region of interest" description="Disordered" evidence="1">
    <location>
        <begin position="1"/>
        <end position="103"/>
    </location>
</feature>
<dbReference type="EMBL" id="CAWUOM010000108">
    <property type="protein sequence ID" value="CAK7272497.1"/>
    <property type="molecule type" value="Genomic_DNA"/>
</dbReference>
<proteinExistence type="predicted"/>
<feature type="compositionally biased region" description="Basic and acidic residues" evidence="1">
    <location>
        <begin position="374"/>
        <end position="384"/>
    </location>
</feature>
<dbReference type="PANTHER" id="PTHR13268">
    <property type="entry name" value="BREAST CARCINOMA AMPLIFIED SEQUENCE 3"/>
    <property type="match status" value="1"/>
</dbReference>
<evidence type="ECO:0000313" key="3">
    <source>
        <dbReference type="Proteomes" id="UP001642501"/>
    </source>
</evidence>
<evidence type="ECO:0000256" key="1">
    <source>
        <dbReference type="SAM" id="MobiDB-lite"/>
    </source>
</evidence>
<feature type="compositionally biased region" description="Basic and acidic residues" evidence="1">
    <location>
        <begin position="1141"/>
        <end position="1152"/>
    </location>
</feature>
<feature type="compositionally biased region" description="Polar residues" evidence="1">
    <location>
        <begin position="88"/>
        <end position="99"/>
    </location>
</feature>
<dbReference type="Proteomes" id="UP001642501">
    <property type="component" value="Unassembled WGS sequence"/>
</dbReference>
<feature type="compositionally biased region" description="Polar residues" evidence="1">
    <location>
        <begin position="203"/>
        <end position="218"/>
    </location>
</feature>
<feature type="region of interest" description="Disordered" evidence="1">
    <location>
        <begin position="374"/>
        <end position="420"/>
    </location>
</feature>
<feature type="compositionally biased region" description="Low complexity" evidence="1">
    <location>
        <begin position="151"/>
        <end position="164"/>
    </location>
</feature>
<feature type="non-terminal residue" evidence="2">
    <location>
        <position position="1"/>
    </location>
</feature>
<dbReference type="InterPro" id="IPR045142">
    <property type="entry name" value="BCAS3-like"/>
</dbReference>
<feature type="compositionally biased region" description="Low complexity" evidence="1">
    <location>
        <begin position="836"/>
        <end position="851"/>
    </location>
</feature>
<protein>
    <submittedName>
        <fullName evidence="2">Uncharacterized protein</fullName>
    </submittedName>
</protein>
<comment type="caution">
    <text evidence="2">The sequence shown here is derived from an EMBL/GenBank/DDBJ whole genome shotgun (WGS) entry which is preliminary data.</text>
</comment>